<dbReference type="GO" id="GO:0006508">
    <property type="term" value="P:proteolysis"/>
    <property type="evidence" value="ECO:0007669"/>
    <property type="project" value="UniProtKB-KW"/>
</dbReference>
<gene>
    <name evidence="12" type="ORF">AAHA92_19326</name>
</gene>
<feature type="compositionally biased region" description="Polar residues" evidence="9">
    <location>
        <begin position="1552"/>
        <end position="1561"/>
    </location>
</feature>
<sequence length="1601" mass="181658">MSSNPNDIPIPSREQFGLPRTDSIRQEQDIPTVTLATQSTNPTGHLDWIMSTIANLELRLSASERRATDHRVPPRPDPDPPYAVPLSAAFRDSPLLQQPLHTAVTDIHIPPHPFVTSPTQNINHSHGITAQYRHTNPSNFPPQPPLQYFPPPFFDSDSSGHSRLYPGQPPTGYHTLPHTGPIYTSLPGPRPTSCWYPSADRPPRGNQIPDQHRNVRIDPPRFDGNDTANWIFKIQYYFDHMMMPDANRLHYVVPLFDPPASEWIKHYCSNNDFMTWQEFLNEVRYRFDPDCYESYIGLIAKLCQTGTVSDYQLEFERLQNKLSGVPDYILLPIYVAGLKQPLQREVKLHHPTTLASAFALAKELSACRSDQPSSSSTYQRKPWVPRDSRTPYNSSSAMNTSTAQASQPHRTQASQPHRTQSARYRPIDLGKLPIVRLSGAEKSERSHRGLCWYCDDKWVPGHVCKQNFLAYMGGDEEDVDDQEQDSGLPEDNVITADLSHLSAIDVQQRAKSINMMGKIHTSTVNILVDTGSSHDFIHPRIAEKLSLSLTKIKPFRVYVGNGESLLCSHVSKDTVVDLQGHIFRINLHILAFHGPDIILGMDWLESLGRVTHDYVARTMEFVRDDSLIVLRGSSFIPHQISVHAFTALLSHRDQHELFEIVAVPQNSVREQSAQPLEFQDDLPSPIQRVLQDFAALFSPPENVPPSRQFDHRIHLLPDSKPVNVRPYRYPYFQKQEIEKQVGAMLEQGIIQPSQSPFSSPVLLVRKKDGSFCFCIDYRALNKATVPDHFPIPTADELFDELGAAKFFTKLDLRSGYHQIRMHREDIFKTAFRTHDGHFEFLVMPFGLTNAPSTFQAAMNSIFRPLLRKSVIVFFDDILIYSPTLDTHCSHLTEVLSTLADNQFFVKLSKCVFCSQSVDYLGHIITNGQLRADSSKLDAMVAWPTPSTVKQLRGFLGLTGYYRRFIAHYAMIAAPLTDLLKKDSFAWTSVAEDSFKALKAAMTSAPVLRLPDFTRTFYVETDASDFGIGAVLLQDGHPLAFFSKKLGPRRRSTSTYHKELYAIVEAVQKWRQYLLGREFIIRSDQKSLQDLLQQIIQTPDQQFYVRKLMGYKFRIEYKSGASNKVADALSRRDPVDETAGELFTAIAQPLPDLLADLRNETATSDALTAIRHSIADGSAPPHITYCDGLIYYNRRIYVDPNSPAKARLLFEHHNTPVAGHPGFDRTFRRLASAFFWPNMRREVRQYVASCVDCQTTKYSTQRPAGLLQPLPIPSQVWDDVSMDFITGLPPSRGYTVIMVAVDRLSKYAHFAPLPAKFDALRVARLFIDTVVKHHGFPKTLVSDRDPIFLSATWEHMLRLSGTKLHFTTAYHPQSDGQTEVRNRGLEQYLRAFTADKPSKWTNFLPWAELALNCFHHSALGTSPFHALYGREPPLLVAAPPSLSTPPAVADLIRQRGELLVKLRSNLECAQQRMRDVANRHRRDVHFEVGDMVLLKLQQYRQHSNGKAVEQGLVQWSDADQLSPSWEPISSLSTRFPSILLEDKDDSILGGVDTSHTPTQPSLHQERDHQTQLESNRDRDAQDTTKLQRTRRPPARFHDYVSL</sequence>
<comment type="caution">
    <text evidence="12">The sequence shown here is derived from an EMBL/GenBank/DDBJ whole genome shotgun (WGS) entry which is preliminary data.</text>
</comment>
<dbReference type="InterPro" id="IPR045358">
    <property type="entry name" value="Ty3_capsid"/>
</dbReference>
<organism evidence="12 13">
    <name type="scientific">Salvia divinorum</name>
    <name type="common">Maria pastora</name>
    <name type="synonym">Diviner's sage</name>
    <dbReference type="NCBI Taxonomy" id="28513"/>
    <lineage>
        <taxon>Eukaryota</taxon>
        <taxon>Viridiplantae</taxon>
        <taxon>Streptophyta</taxon>
        <taxon>Embryophyta</taxon>
        <taxon>Tracheophyta</taxon>
        <taxon>Spermatophyta</taxon>
        <taxon>Magnoliopsida</taxon>
        <taxon>eudicotyledons</taxon>
        <taxon>Gunneridae</taxon>
        <taxon>Pentapetalae</taxon>
        <taxon>asterids</taxon>
        <taxon>lamiids</taxon>
        <taxon>Lamiales</taxon>
        <taxon>Lamiaceae</taxon>
        <taxon>Nepetoideae</taxon>
        <taxon>Mentheae</taxon>
        <taxon>Salviinae</taxon>
        <taxon>Salvia</taxon>
        <taxon>Salvia subgen. Calosphace</taxon>
    </lineage>
</organism>
<reference evidence="12 13" key="1">
    <citation type="submission" date="2024-06" db="EMBL/GenBank/DDBJ databases">
        <title>A chromosome level genome sequence of Diviner's sage (Salvia divinorum).</title>
        <authorList>
            <person name="Ford S.A."/>
            <person name="Ro D.-K."/>
            <person name="Ness R.W."/>
            <person name="Phillips M.A."/>
        </authorList>
    </citation>
    <scope>NUCLEOTIDE SEQUENCE [LARGE SCALE GENOMIC DNA]</scope>
    <source>
        <strain evidence="12">SAF-2024a</strain>
        <tissue evidence="12">Leaf</tissue>
    </source>
</reference>
<dbReference type="PANTHER" id="PTHR37984">
    <property type="entry name" value="PROTEIN CBG26694"/>
    <property type="match status" value="1"/>
</dbReference>
<dbReference type="SUPFAM" id="SSF56672">
    <property type="entry name" value="DNA/RNA polymerases"/>
    <property type="match status" value="1"/>
</dbReference>
<dbReference type="InterPro" id="IPR043128">
    <property type="entry name" value="Rev_trsase/Diguanyl_cyclase"/>
</dbReference>
<evidence type="ECO:0000256" key="7">
    <source>
        <dbReference type="ARBA" id="ARBA00022918"/>
    </source>
</evidence>
<feature type="domain" description="Reverse transcriptase" evidence="10">
    <location>
        <begin position="745"/>
        <end position="924"/>
    </location>
</feature>
<evidence type="ECO:0000313" key="12">
    <source>
        <dbReference type="EMBL" id="KAL1551486.1"/>
    </source>
</evidence>
<evidence type="ECO:0000256" key="8">
    <source>
        <dbReference type="ARBA" id="ARBA00023268"/>
    </source>
</evidence>
<dbReference type="GO" id="GO:0008233">
    <property type="term" value="F:peptidase activity"/>
    <property type="evidence" value="ECO:0007669"/>
    <property type="project" value="UniProtKB-KW"/>
</dbReference>
<evidence type="ECO:0000256" key="9">
    <source>
        <dbReference type="SAM" id="MobiDB-lite"/>
    </source>
</evidence>
<dbReference type="InterPro" id="IPR036397">
    <property type="entry name" value="RNaseH_sf"/>
</dbReference>
<evidence type="ECO:0000259" key="10">
    <source>
        <dbReference type="PROSITE" id="PS50878"/>
    </source>
</evidence>
<dbReference type="CDD" id="cd01647">
    <property type="entry name" value="RT_LTR"/>
    <property type="match status" value="1"/>
</dbReference>
<evidence type="ECO:0008006" key="14">
    <source>
        <dbReference type="Google" id="ProtNLM"/>
    </source>
</evidence>
<feature type="compositionally biased region" description="Polar residues" evidence="9">
    <location>
        <begin position="390"/>
        <end position="422"/>
    </location>
</feature>
<evidence type="ECO:0000259" key="11">
    <source>
        <dbReference type="PROSITE" id="PS50994"/>
    </source>
</evidence>
<dbReference type="FunFam" id="1.10.340.70:FF:000001">
    <property type="entry name" value="Retrovirus-related Pol polyprotein from transposon gypsy-like Protein"/>
    <property type="match status" value="1"/>
</dbReference>
<feature type="region of interest" description="Disordered" evidence="9">
    <location>
        <begin position="200"/>
        <end position="220"/>
    </location>
</feature>
<dbReference type="InterPro" id="IPR000477">
    <property type="entry name" value="RT_dom"/>
</dbReference>
<keyword evidence="6" id="KW-0378">Hydrolase</keyword>
<dbReference type="EMBL" id="JBEAFC010000007">
    <property type="protein sequence ID" value="KAL1551486.1"/>
    <property type="molecule type" value="Genomic_DNA"/>
</dbReference>
<dbReference type="InterPro" id="IPR043502">
    <property type="entry name" value="DNA/RNA_pol_sf"/>
</dbReference>
<dbReference type="InterPro" id="IPR041577">
    <property type="entry name" value="RT_RNaseH_2"/>
</dbReference>
<dbReference type="Gene3D" id="3.30.70.270">
    <property type="match status" value="2"/>
</dbReference>
<protein>
    <recommendedName>
        <fullName evidence="14">Reverse transcriptase</fullName>
    </recommendedName>
</protein>
<dbReference type="Pfam" id="PF17921">
    <property type="entry name" value="Integrase_H2C2"/>
    <property type="match status" value="1"/>
</dbReference>
<dbReference type="Proteomes" id="UP001567538">
    <property type="component" value="Unassembled WGS sequence"/>
</dbReference>
<evidence type="ECO:0000313" key="13">
    <source>
        <dbReference type="Proteomes" id="UP001567538"/>
    </source>
</evidence>
<keyword evidence="5" id="KW-0255">Endonuclease</keyword>
<dbReference type="PANTHER" id="PTHR37984:SF5">
    <property type="entry name" value="PROTEIN NYNRIN-LIKE"/>
    <property type="match status" value="1"/>
</dbReference>
<feature type="region of interest" description="Disordered" evidence="9">
    <location>
        <begin position="1545"/>
        <end position="1601"/>
    </location>
</feature>
<feature type="compositionally biased region" description="Basic and acidic residues" evidence="9">
    <location>
        <begin position="1562"/>
        <end position="1581"/>
    </location>
</feature>
<dbReference type="CDD" id="cd00303">
    <property type="entry name" value="retropepsin_like"/>
    <property type="match status" value="1"/>
</dbReference>
<evidence type="ECO:0000256" key="5">
    <source>
        <dbReference type="ARBA" id="ARBA00022759"/>
    </source>
</evidence>
<dbReference type="PROSITE" id="PS50878">
    <property type="entry name" value="RT_POL"/>
    <property type="match status" value="1"/>
</dbReference>
<dbReference type="Gene3D" id="3.10.10.10">
    <property type="entry name" value="HIV Type 1 Reverse Transcriptase, subunit A, domain 1"/>
    <property type="match status" value="1"/>
</dbReference>
<name>A0ABD1H975_SALDI</name>
<dbReference type="CDD" id="cd09274">
    <property type="entry name" value="RNase_HI_RT_Ty3"/>
    <property type="match status" value="1"/>
</dbReference>
<proteinExistence type="predicted"/>
<keyword evidence="13" id="KW-1185">Reference proteome</keyword>
<dbReference type="Pfam" id="PF19259">
    <property type="entry name" value="Ty3_capsid"/>
    <property type="match status" value="1"/>
</dbReference>
<dbReference type="InterPro" id="IPR001584">
    <property type="entry name" value="Integrase_cat-core"/>
</dbReference>
<keyword evidence="3" id="KW-0548">Nucleotidyltransferase</keyword>
<keyword evidence="4" id="KW-0540">Nuclease</keyword>
<dbReference type="Pfam" id="PF08284">
    <property type="entry name" value="RVP_2"/>
    <property type="match status" value="1"/>
</dbReference>
<feature type="domain" description="Integrase catalytic" evidence="11">
    <location>
        <begin position="1266"/>
        <end position="1430"/>
    </location>
</feature>
<keyword evidence="1" id="KW-0645">Protease</keyword>
<keyword evidence="7" id="KW-0695">RNA-directed DNA polymerase</keyword>
<evidence type="ECO:0000256" key="1">
    <source>
        <dbReference type="ARBA" id="ARBA00022670"/>
    </source>
</evidence>
<dbReference type="FunFam" id="3.10.10.10:FF:000007">
    <property type="entry name" value="Retrovirus-related Pol polyprotein from transposon 17.6-like Protein"/>
    <property type="match status" value="1"/>
</dbReference>
<dbReference type="SUPFAM" id="SSF50630">
    <property type="entry name" value="Acid proteases"/>
    <property type="match status" value="1"/>
</dbReference>
<dbReference type="InterPro" id="IPR041588">
    <property type="entry name" value="Integrase_H2C2"/>
</dbReference>
<dbReference type="SUPFAM" id="SSF53098">
    <property type="entry name" value="Ribonuclease H-like"/>
    <property type="match status" value="1"/>
</dbReference>
<dbReference type="InterPro" id="IPR050951">
    <property type="entry name" value="Retrovirus_Pol_polyprotein"/>
</dbReference>
<evidence type="ECO:0000256" key="4">
    <source>
        <dbReference type="ARBA" id="ARBA00022722"/>
    </source>
</evidence>
<evidence type="ECO:0000256" key="6">
    <source>
        <dbReference type="ARBA" id="ARBA00022801"/>
    </source>
</evidence>
<keyword evidence="2" id="KW-0808">Transferase</keyword>
<feature type="compositionally biased region" description="Basic and acidic residues" evidence="9">
    <location>
        <begin position="210"/>
        <end position="220"/>
    </location>
</feature>
<dbReference type="InterPro" id="IPR012337">
    <property type="entry name" value="RNaseH-like_sf"/>
</dbReference>
<evidence type="ECO:0000256" key="2">
    <source>
        <dbReference type="ARBA" id="ARBA00022679"/>
    </source>
</evidence>
<feature type="region of interest" description="Disordered" evidence="9">
    <location>
        <begin position="369"/>
        <end position="425"/>
    </location>
</feature>
<dbReference type="PROSITE" id="PS50994">
    <property type="entry name" value="INTEGRASE"/>
    <property type="match status" value="1"/>
</dbReference>
<evidence type="ECO:0000256" key="3">
    <source>
        <dbReference type="ARBA" id="ARBA00022695"/>
    </source>
</evidence>
<dbReference type="GO" id="GO:0004519">
    <property type="term" value="F:endonuclease activity"/>
    <property type="evidence" value="ECO:0007669"/>
    <property type="project" value="UniProtKB-KW"/>
</dbReference>
<dbReference type="Gene3D" id="1.10.340.70">
    <property type="match status" value="1"/>
</dbReference>
<keyword evidence="8" id="KW-0511">Multifunctional enzyme</keyword>
<dbReference type="Gene3D" id="3.30.420.10">
    <property type="entry name" value="Ribonuclease H-like superfamily/Ribonuclease H"/>
    <property type="match status" value="1"/>
</dbReference>
<feature type="region of interest" description="Disordered" evidence="9">
    <location>
        <begin position="1"/>
        <end position="27"/>
    </location>
</feature>
<dbReference type="FunFam" id="3.30.70.270:FF:000020">
    <property type="entry name" value="Transposon Tf2-6 polyprotein-like Protein"/>
    <property type="match status" value="1"/>
</dbReference>
<accession>A0ABD1H975</accession>
<dbReference type="GO" id="GO:0003964">
    <property type="term" value="F:RNA-directed DNA polymerase activity"/>
    <property type="evidence" value="ECO:0007669"/>
    <property type="project" value="UniProtKB-KW"/>
</dbReference>
<dbReference type="Gene3D" id="2.40.70.10">
    <property type="entry name" value="Acid Proteases"/>
    <property type="match status" value="1"/>
</dbReference>
<dbReference type="InterPro" id="IPR021109">
    <property type="entry name" value="Peptidase_aspartic_dom_sf"/>
</dbReference>
<dbReference type="Pfam" id="PF17919">
    <property type="entry name" value="RT_RNaseH_2"/>
    <property type="match status" value="1"/>
</dbReference>
<feature type="compositionally biased region" description="Polar residues" evidence="9">
    <location>
        <begin position="369"/>
        <end position="379"/>
    </location>
</feature>
<dbReference type="Pfam" id="PF00078">
    <property type="entry name" value="RVT_1"/>
    <property type="match status" value="1"/>
</dbReference>